<dbReference type="AlphaFoldDB" id="A0A2H3BI74"/>
<dbReference type="EMBL" id="KZ293425">
    <property type="protein sequence ID" value="PBK70591.1"/>
    <property type="molecule type" value="Genomic_DNA"/>
</dbReference>
<accession>A0A2H3BI74</accession>
<sequence length="169" mass="18345">MSWAVAMTTNFFFRSYLEDAGHLGRSLLGISAGACTILKNIFRLEPRSRISLANLQREIVELKTFFSDKLSPDSSTRHSPALQCFTSSLGSTPYNEISALRIDDEDGIFLVVGDNMEAGVTDVDSLACDLSAIHPVGIERLVSAPEVVYSQFASDGRDISSAPPSLRAI</sequence>
<evidence type="ECO:0000313" key="1">
    <source>
        <dbReference type="EMBL" id="PBK70591.1"/>
    </source>
</evidence>
<dbReference type="STRING" id="1076256.A0A2H3BI74"/>
<organism evidence="1 2">
    <name type="scientific">Armillaria solidipes</name>
    <dbReference type="NCBI Taxonomy" id="1076256"/>
    <lineage>
        <taxon>Eukaryota</taxon>
        <taxon>Fungi</taxon>
        <taxon>Dikarya</taxon>
        <taxon>Basidiomycota</taxon>
        <taxon>Agaricomycotina</taxon>
        <taxon>Agaricomycetes</taxon>
        <taxon>Agaricomycetidae</taxon>
        <taxon>Agaricales</taxon>
        <taxon>Marasmiineae</taxon>
        <taxon>Physalacriaceae</taxon>
        <taxon>Armillaria</taxon>
    </lineage>
</organism>
<keyword evidence="2" id="KW-1185">Reference proteome</keyword>
<reference evidence="2" key="1">
    <citation type="journal article" date="2017" name="Nat. Ecol. Evol.">
        <title>Genome expansion and lineage-specific genetic innovations in the forest pathogenic fungi Armillaria.</title>
        <authorList>
            <person name="Sipos G."/>
            <person name="Prasanna A.N."/>
            <person name="Walter M.C."/>
            <person name="O'Connor E."/>
            <person name="Balint B."/>
            <person name="Krizsan K."/>
            <person name="Kiss B."/>
            <person name="Hess J."/>
            <person name="Varga T."/>
            <person name="Slot J."/>
            <person name="Riley R."/>
            <person name="Boka B."/>
            <person name="Rigling D."/>
            <person name="Barry K."/>
            <person name="Lee J."/>
            <person name="Mihaltcheva S."/>
            <person name="LaButti K."/>
            <person name="Lipzen A."/>
            <person name="Waldron R."/>
            <person name="Moloney N.M."/>
            <person name="Sperisen C."/>
            <person name="Kredics L."/>
            <person name="Vagvoelgyi C."/>
            <person name="Patrignani A."/>
            <person name="Fitzpatrick D."/>
            <person name="Nagy I."/>
            <person name="Doyle S."/>
            <person name="Anderson J.B."/>
            <person name="Grigoriev I.V."/>
            <person name="Gueldener U."/>
            <person name="Muensterkoetter M."/>
            <person name="Nagy L.G."/>
        </authorList>
    </citation>
    <scope>NUCLEOTIDE SEQUENCE [LARGE SCALE GENOMIC DNA]</scope>
    <source>
        <strain evidence="2">28-4</strain>
    </source>
</reference>
<evidence type="ECO:0000313" key="2">
    <source>
        <dbReference type="Proteomes" id="UP000218334"/>
    </source>
</evidence>
<name>A0A2H3BI74_9AGAR</name>
<gene>
    <name evidence="1" type="ORF">ARMSODRAFT_86805</name>
</gene>
<proteinExistence type="predicted"/>
<dbReference type="Proteomes" id="UP000218334">
    <property type="component" value="Unassembled WGS sequence"/>
</dbReference>
<protein>
    <submittedName>
        <fullName evidence="1">Uncharacterized protein</fullName>
    </submittedName>
</protein>